<feature type="transmembrane region" description="Helical" evidence="6">
    <location>
        <begin position="76"/>
        <end position="97"/>
    </location>
</feature>
<keyword evidence="2" id="KW-1003">Cell membrane</keyword>
<keyword evidence="9" id="KW-1185">Reference proteome</keyword>
<organism evidence="8 9">
    <name type="scientific">Methanosarcina horonobensis HB-1 = JCM 15518</name>
    <dbReference type="NCBI Taxonomy" id="1434110"/>
    <lineage>
        <taxon>Archaea</taxon>
        <taxon>Methanobacteriati</taxon>
        <taxon>Methanobacteriota</taxon>
        <taxon>Stenosarchaea group</taxon>
        <taxon>Methanomicrobia</taxon>
        <taxon>Methanosarcinales</taxon>
        <taxon>Methanosarcinaceae</taxon>
        <taxon>Methanosarcina</taxon>
    </lineage>
</organism>
<proteinExistence type="predicted"/>
<dbReference type="STRING" id="1434110.MSHOH_0504"/>
<keyword evidence="3 6" id="KW-0812">Transmembrane</keyword>
<dbReference type="InterPro" id="IPR025937">
    <property type="entry name" value="PDGLE_dom"/>
</dbReference>
<dbReference type="PATRIC" id="fig|1434110.4.peg.606"/>
<dbReference type="HOGENOM" id="CLU_137910_1_0_2"/>
<keyword evidence="4 6" id="KW-1133">Transmembrane helix</keyword>
<dbReference type="Pfam" id="PF13190">
    <property type="entry name" value="PDGLE"/>
    <property type="match status" value="1"/>
</dbReference>
<keyword evidence="5 6" id="KW-0472">Membrane</keyword>
<reference evidence="8 9" key="1">
    <citation type="submission" date="2014-07" db="EMBL/GenBank/DDBJ databases">
        <title>Methanogenic archaea and the global carbon cycle.</title>
        <authorList>
            <person name="Henriksen J.R."/>
            <person name="Luke J."/>
            <person name="Reinhart S."/>
            <person name="Benedict M.N."/>
            <person name="Youngblut N.D."/>
            <person name="Metcalf M.E."/>
            <person name="Whitaker R.J."/>
            <person name="Metcalf W.W."/>
        </authorList>
    </citation>
    <scope>NUCLEOTIDE SEQUENCE [LARGE SCALE GENOMIC DNA]</scope>
    <source>
        <strain evidence="8 9">HB-1</strain>
    </source>
</reference>
<evidence type="ECO:0000256" key="5">
    <source>
        <dbReference type="ARBA" id="ARBA00023136"/>
    </source>
</evidence>
<comment type="subcellular location">
    <subcellularLocation>
        <location evidence="1">Cell membrane</location>
    </subcellularLocation>
</comment>
<feature type="domain" description="PDGLE" evidence="7">
    <location>
        <begin position="8"/>
        <end position="98"/>
    </location>
</feature>
<evidence type="ECO:0000256" key="2">
    <source>
        <dbReference type="ARBA" id="ARBA00022475"/>
    </source>
</evidence>
<name>A0A0E3SB58_9EURY</name>
<dbReference type="EMBL" id="CP009516">
    <property type="protein sequence ID" value="AKB76987.1"/>
    <property type="molecule type" value="Genomic_DNA"/>
</dbReference>
<sequence length="101" mass="10394">MSGNSNMKFLYAGIAIALLLSILAPFLASPDPDGLESAAGGVIEESKMSELEEMEPAVSSPMPDYAIEGMGKSGEIMAIAIGTIAVLAISFGLGKVFNKKA</sequence>
<dbReference type="GO" id="GO:0005886">
    <property type="term" value="C:plasma membrane"/>
    <property type="evidence" value="ECO:0007669"/>
    <property type="project" value="UniProtKB-SubCell"/>
</dbReference>
<evidence type="ECO:0000256" key="6">
    <source>
        <dbReference type="SAM" id="Phobius"/>
    </source>
</evidence>
<dbReference type="OrthoDB" id="142687at2157"/>
<dbReference type="GeneID" id="24829633"/>
<evidence type="ECO:0000256" key="1">
    <source>
        <dbReference type="ARBA" id="ARBA00004236"/>
    </source>
</evidence>
<evidence type="ECO:0000313" key="8">
    <source>
        <dbReference type="EMBL" id="AKB76987.1"/>
    </source>
</evidence>
<dbReference type="NCBIfam" id="NF004934">
    <property type="entry name" value="PRK06287.1-5"/>
    <property type="match status" value="1"/>
</dbReference>
<evidence type="ECO:0000259" key="7">
    <source>
        <dbReference type="Pfam" id="PF13190"/>
    </source>
</evidence>
<dbReference type="Proteomes" id="UP000033101">
    <property type="component" value="Chromosome"/>
</dbReference>
<dbReference type="RefSeq" id="WP_048137140.1">
    <property type="nucleotide sequence ID" value="NZ_CP009516.1"/>
</dbReference>
<evidence type="ECO:0000256" key="4">
    <source>
        <dbReference type="ARBA" id="ARBA00022989"/>
    </source>
</evidence>
<evidence type="ECO:0000313" key="9">
    <source>
        <dbReference type="Proteomes" id="UP000033101"/>
    </source>
</evidence>
<gene>
    <name evidence="8" type="ORF">MSHOH_0504</name>
</gene>
<accession>A0A0E3SB58</accession>
<protein>
    <submittedName>
        <fullName evidence="8">Additional substrate-specific component NikN of nickel ECF transporter</fullName>
    </submittedName>
</protein>
<dbReference type="AlphaFoldDB" id="A0A0E3SB58"/>
<dbReference type="KEGG" id="mhor:MSHOH_0504"/>
<evidence type="ECO:0000256" key="3">
    <source>
        <dbReference type="ARBA" id="ARBA00022692"/>
    </source>
</evidence>